<dbReference type="GeneID" id="106476680"/>
<keyword evidence="3" id="KW-0963">Cytoplasm</keyword>
<evidence type="ECO:0000256" key="13">
    <source>
        <dbReference type="ARBA" id="ARBA00040950"/>
    </source>
</evidence>
<evidence type="ECO:0000256" key="5">
    <source>
        <dbReference type="ARBA" id="ARBA00022737"/>
    </source>
</evidence>
<dbReference type="RefSeq" id="XP_013792769.2">
    <property type="nucleotide sequence ID" value="XM_013937315.2"/>
</dbReference>
<dbReference type="SUPFAM" id="SSF52075">
    <property type="entry name" value="Outer arm dynein light chain 1"/>
    <property type="match status" value="1"/>
</dbReference>
<comment type="function">
    <text evidence="1">Cilium-specific protein required for cilia structures.</text>
</comment>
<evidence type="ECO:0000313" key="15">
    <source>
        <dbReference type="Proteomes" id="UP000694941"/>
    </source>
</evidence>
<dbReference type="Pfam" id="PF14580">
    <property type="entry name" value="LRR_9"/>
    <property type="match status" value="1"/>
</dbReference>
<protein>
    <recommendedName>
        <fullName evidence="11">Dynein axonemal assembly factor 1 homolog</fullName>
    </recommendedName>
    <alternativeName>
        <fullName evidence="13">Dynein regulatory complex subunit 3</fullName>
    </alternativeName>
</protein>
<dbReference type="Proteomes" id="UP000694941">
    <property type="component" value="Unplaced"/>
</dbReference>
<evidence type="ECO:0000256" key="4">
    <source>
        <dbReference type="ARBA" id="ARBA00022614"/>
    </source>
</evidence>
<evidence type="ECO:0000256" key="11">
    <source>
        <dbReference type="ARBA" id="ARBA00024433"/>
    </source>
</evidence>
<accession>A0ABM1C1W1</accession>
<keyword evidence="9" id="KW-0206">Cytoskeleton</keyword>
<evidence type="ECO:0000256" key="12">
    <source>
        <dbReference type="ARBA" id="ARBA00038378"/>
    </source>
</evidence>
<organism evidence="15 16">
    <name type="scientific">Limulus polyphemus</name>
    <name type="common">Atlantic horseshoe crab</name>
    <dbReference type="NCBI Taxonomy" id="6850"/>
    <lineage>
        <taxon>Eukaryota</taxon>
        <taxon>Metazoa</taxon>
        <taxon>Ecdysozoa</taxon>
        <taxon>Arthropoda</taxon>
        <taxon>Chelicerata</taxon>
        <taxon>Merostomata</taxon>
        <taxon>Xiphosura</taxon>
        <taxon>Limulidae</taxon>
        <taxon>Limulus</taxon>
    </lineage>
</organism>
<evidence type="ECO:0000256" key="2">
    <source>
        <dbReference type="ARBA" id="ARBA00004611"/>
    </source>
</evidence>
<evidence type="ECO:0000256" key="1">
    <source>
        <dbReference type="ARBA" id="ARBA00003843"/>
    </source>
</evidence>
<name>A0ABM1C1W1_LIMPO</name>
<feature type="coiled-coil region" evidence="14">
    <location>
        <begin position="213"/>
        <end position="240"/>
    </location>
</feature>
<dbReference type="Gene3D" id="3.80.10.10">
    <property type="entry name" value="Ribonuclease Inhibitor"/>
    <property type="match status" value="1"/>
</dbReference>
<evidence type="ECO:0000256" key="9">
    <source>
        <dbReference type="ARBA" id="ARBA00023212"/>
    </source>
</evidence>
<keyword evidence="15" id="KW-1185">Reference proteome</keyword>
<evidence type="ECO:0000256" key="10">
    <source>
        <dbReference type="ARBA" id="ARBA00023273"/>
    </source>
</evidence>
<dbReference type="InterPro" id="IPR050576">
    <property type="entry name" value="Cilia_flagella_integrity"/>
</dbReference>
<sequence length="302" mass="35118">MNSIRSGKEPAVINELMLKTAIEKQGPQALQAKKNVEEDGIPFEHILSLQLDFKNILQIENMWQFKALKKLQLDNNIIEKIQGLEELKNLTWLDLSFNNIEHIEGLSHLSKLEDLSLYSNRITKLENLDQLSKLQVLSIGNNLIEDFENVVYVRILKNLQCLNLAGNPVTRTENFKLQVVAYLPQLTYLDYRIVSEEEKVAASEKYGYVVEQLLAADLTKEQEKEEIRKEEEKKIVHKEAFVENLEGSQFFDSMFAEDKEGTLFTMLPGAEEYFKTYLLFLFNFYTMKFNYLNIFGICIHSE</sequence>
<evidence type="ECO:0000256" key="3">
    <source>
        <dbReference type="ARBA" id="ARBA00022490"/>
    </source>
</evidence>
<keyword evidence="5" id="KW-0677">Repeat</keyword>
<keyword evidence="6" id="KW-0282">Flagellum</keyword>
<keyword evidence="7 14" id="KW-0175">Coiled coil</keyword>
<keyword evidence="10" id="KW-0966">Cell projection</keyword>
<evidence type="ECO:0000256" key="14">
    <source>
        <dbReference type="SAM" id="Coils"/>
    </source>
</evidence>
<proteinExistence type="inferred from homology"/>
<comment type="similarity">
    <text evidence="12">Belongs to the DRC3 family.</text>
</comment>
<dbReference type="PANTHER" id="PTHR45973:SF12">
    <property type="entry name" value="DYNEIN REGULATORY COMPLEX SUBUNIT 3"/>
    <property type="match status" value="1"/>
</dbReference>
<dbReference type="InterPro" id="IPR001611">
    <property type="entry name" value="Leu-rich_rpt"/>
</dbReference>
<dbReference type="PROSITE" id="PS51450">
    <property type="entry name" value="LRR"/>
    <property type="match status" value="3"/>
</dbReference>
<dbReference type="SMART" id="SM00365">
    <property type="entry name" value="LRR_SD22"/>
    <property type="match status" value="5"/>
</dbReference>
<comment type="subcellular location">
    <subcellularLocation>
        <location evidence="2">Cytoplasm</location>
        <location evidence="2">Cytoskeleton</location>
        <location evidence="2">Flagellum axoneme</location>
    </subcellularLocation>
</comment>
<reference evidence="16" key="1">
    <citation type="submission" date="2025-08" db="UniProtKB">
        <authorList>
            <consortium name="RefSeq"/>
        </authorList>
    </citation>
    <scope>IDENTIFICATION</scope>
    <source>
        <tissue evidence="16">Muscle</tissue>
    </source>
</reference>
<evidence type="ECO:0000256" key="7">
    <source>
        <dbReference type="ARBA" id="ARBA00023054"/>
    </source>
</evidence>
<keyword evidence="8" id="KW-0969">Cilium</keyword>
<dbReference type="InterPro" id="IPR032675">
    <property type="entry name" value="LRR_dom_sf"/>
</dbReference>
<dbReference type="PANTHER" id="PTHR45973">
    <property type="entry name" value="PROTEIN PHOSPHATASE 1 REGULATORY SUBUNIT SDS22-RELATED"/>
    <property type="match status" value="1"/>
</dbReference>
<evidence type="ECO:0000256" key="8">
    <source>
        <dbReference type="ARBA" id="ARBA00023069"/>
    </source>
</evidence>
<gene>
    <name evidence="16" type="primary">LOC106476680</name>
</gene>
<evidence type="ECO:0000313" key="16">
    <source>
        <dbReference type="RefSeq" id="XP_013792769.2"/>
    </source>
</evidence>
<keyword evidence="4" id="KW-0433">Leucine-rich repeat</keyword>
<evidence type="ECO:0000256" key="6">
    <source>
        <dbReference type="ARBA" id="ARBA00022846"/>
    </source>
</evidence>